<organism evidence="2 3">
    <name type="scientific">Streblomastix strix</name>
    <dbReference type="NCBI Taxonomy" id="222440"/>
    <lineage>
        <taxon>Eukaryota</taxon>
        <taxon>Metamonada</taxon>
        <taxon>Preaxostyla</taxon>
        <taxon>Oxymonadida</taxon>
        <taxon>Streblomastigidae</taxon>
        <taxon>Streblomastix</taxon>
    </lineage>
</organism>
<evidence type="ECO:0000313" key="3">
    <source>
        <dbReference type="Proteomes" id="UP000324800"/>
    </source>
</evidence>
<dbReference type="InterPro" id="IPR038511">
    <property type="entry name" value="TAP42/TAP46-like_sf"/>
</dbReference>
<dbReference type="Pfam" id="PF04177">
    <property type="entry name" value="TAP42"/>
    <property type="match status" value="1"/>
</dbReference>
<dbReference type="AlphaFoldDB" id="A0A5J4PYR0"/>
<evidence type="ECO:0000256" key="1">
    <source>
        <dbReference type="SAM" id="MobiDB-lite"/>
    </source>
</evidence>
<comment type="caution">
    <text evidence="2">The sequence shown here is derived from an EMBL/GenBank/DDBJ whole genome shotgun (WGS) entry which is preliminary data.</text>
</comment>
<sequence>MYLKICKDLGIGEDEELFLQLYKSVKSKQLTDSSQQLTFEELKYDREQNIARVQKDKQLKTQIEEIKMRNQPQKKQDKKGSDNVDGDEDEDEFDDYSYSDEQDLRNLHIAQLKSLIIFTFMQLKGLEGMRQHLEF</sequence>
<accession>A0A5J4PYR0</accession>
<gene>
    <name evidence="2" type="ORF">EZS28_055711</name>
</gene>
<evidence type="ECO:0000313" key="2">
    <source>
        <dbReference type="EMBL" id="KAA6313704.1"/>
    </source>
</evidence>
<proteinExistence type="predicted"/>
<dbReference type="Proteomes" id="UP000324800">
    <property type="component" value="Unassembled WGS sequence"/>
</dbReference>
<protein>
    <submittedName>
        <fullName evidence="2">Uncharacterized protein</fullName>
    </submittedName>
</protein>
<feature type="region of interest" description="Disordered" evidence="1">
    <location>
        <begin position="64"/>
        <end position="97"/>
    </location>
</feature>
<name>A0A5J4PYR0_9EUKA</name>
<dbReference type="InterPro" id="IPR007304">
    <property type="entry name" value="TAP46-like"/>
</dbReference>
<dbReference type="Gene3D" id="1.25.40.540">
    <property type="entry name" value="TAP42-like family"/>
    <property type="match status" value="1"/>
</dbReference>
<feature type="compositionally biased region" description="Acidic residues" evidence="1">
    <location>
        <begin position="84"/>
        <end position="97"/>
    </location>
</feature>
<dbReference type="EMBL" id="SNRW01048191">
    <property type="protein sequence ID" value="KAA6313704.1"/>
    <property type="molecule type" value="Genomic_DNA"/>
</dbReference>
<dbReference type="GO" id="GO:0009966">
    <property type="term" value="P:regulation of signal transduction"/>
    <property type="evidence" value="ECO:0007669"/>
    <property type="project" value="InterPro"/>
</dbReference>
<reference evidence="2 3" key="1">
    <citation type="submission" date="2019-03" db="EMBL/GenBank/DDBJ databases">
        <title>Single cell metagenomics reveals metabolic interactions within the superorganism composed of flagellate Streblomastix strix and complex community of Bacteroidetes bacteria on its surface.</title>
        <authorList>
            <person name="Treitli S.C."/>
            <person name="Kolisko M."/>
            <person name="Husnik F."/>
            <person name="Keeling P."/>
            <person name="Hampl V."/>
        </authorList>
    </citation>
    <scope>NUCLEOTIDE SEQUENCE [LARGE SCALE GENOMIC DNA]</scope>
    <source>
        <strain evidence="2">ST1C</strain>
    </source>
</reference>
<feature type="compositionally biased region" description="Basic and acidic residues" evidence="1">
    <location>
        <begin position="64"/>
        <end position="82"/>
    </location>
</feature>